<dbReference type="Proteomes" id="UP000228503">
    <property type="component" value="Unassembled WGS sequence"/>
</dbReference>
<dbReference type="SUPFAM" id="SSF53756">
    <property type="entry name" value="UDP-Glycosyltransferase/glycogen phosphorylase"/>
    <property type="match status" value="1"/>
</dbReference>
<evidence type="ECO:0000259" key="2">
    <source>
        <dbReference type="Pfam" id="PF00534"/>
    </source>
</evidence>
<dbReference type="InterPro" id="IPR028098">
    <property type="entry name" value="Glyco_trans_4-like_N"/>
</dbReference>
<gene>
    <name evidence="4" type="ORF">COY16_06245</name>
</gene>
<dbReference type="PANTHER" id="PTHR46401">
    <property type="entry name" value="GLYCOSYLTRANSFERASE WBBK-RELATED"/>
    <property type="match status" value="1"/>
</dbReference>
<dbReference type="GO" id="GO:0016757">
    <property type="term" value="F:glycosyltransferase activity"/>
    <property type="evidence" value="ECO:0007669"/>
    <property type="project" value="InterPro"/>
</dbReference>
<sequence>MKVILDGHMVGTKEGGNARYVQNLYKALFDRRDIDVVLYTGDKNEGNLYRLCVGLPNMARKIHADIIHSTYISPFLKTTKTVITVHDFSFYRYPKFFTLREQIIFSTLLPWSINNADAIIVPTEFVKEESLEFSPKMANKTGVIHDASDPVFTTISKKKYSQYLIEKFYLKKKYYLCLSSVNPKKNIEAIIQGVRLLREHYSDFELVIAGVLPHGFDKSSVPPWVRILGFVSDHDLAMLYNGCEVFIYLPLYEGFGLPVLEALQSGAKVIGSRIPPICEVGGNAVTMVDPNSIGELVQVLKKLTTSSQTPKQQMLRRAVVKKYSWQKTADETVKIYKKILQ</sequence>
<dbReference type="InterPro" id="IPR001296">
    <property type="entry name" value="Glyco_trans_1"/>
</dbReference>
<dbReference type="EMBL" id="PFOB01000078">
    <property type="protein sequence ID" value="PIZ61679.1"/>
    <property type="molecule type" value="Genomic_DNA"/>
</dbReference>
<dbReference type="Pfam" id="PF00534">
    <property type="entry name" value="Glycos_transf_1"/>
    <property type="match status" value="1"/>
</dbReference>
<feature type="domain" description="Glycosyltransferase subfamily 4-like N-terminal" evidence="3">
    <location>
        <begin position="32"/>
        <end position="145"/>
    </location>
</feature>
<dbReference type="Pfam" id="PF13439">
    <property type="entry name" value="Glyco_transf_4"/>
    <property type="match status" value="1"/>
</dbReference>
<dbReference type="AlphaFoldDB" id="A0A2M7TV47"/>
<reference evidence="5" key="1">
    <citation type="submission" date="2017-09" db="EMBL/GenBank/DDBJ databases">
        <title>Depth-based differentiation of microbial function through sediment-hosted aquifers and enrichment of novel symbionts in the deep terrestrial subsurface.</title>
        <authorList>
            <person name="Probst A.J."/>
            <person name="Ladd B."/>
            <person name="Jarett J.K."/>
            <person name="Geller-Mcgrath D.E."/>
            <person name="Sieber C.M.K."/>
            <person name="Emerson J.B."/>
            <person name="Anantharaman K."/>
            <person name="Thomas B.C."/>
            <person name="Malmstrom R."/>
            <person name="Stieglmeier M."/>
            <person name="Klingl A."/>
            <person name="Woyke T."/>
            <person name="Ryan C.M."/>
            <person name="Banfield J.F."/>
        </authorList>
    </citation>
    <scope>NUCLEOTIDE SEQUENCE [LARGE SCALE GENOMIC DNA]</scope>
</reference>
<proteinExistence type="predicted"/>
<dbReference type="CDD" id="cd03809">
    <property type="entry name" value="GT4_MtfB-like"/>
    <property type="match status" value="1"/>
</dbReference>
<comment type="caution">
    <text evidence="4">The sequence shown here is derived from an EMBL/GenBank/DDBJ whole genome shotgun (WGS) entry which is preliminary data.</text>
</comment>
<protein>
    <recommendedName>
        <fullName evidence="6">Glycosyltransferase family 1 protein</fullName>
    </recommendedName>
</protein>
<dbReference type="PANTHER" id="PTHR46401:SF2">
    <property type="entry name" value="GLYCOSYLTRANSFERASE WBBK-RELATED"/>
    <property type="match status" value="1"/>
</dbReference>
<dbReference type="Gene3D" id="3.40.50.2000">
    <property type="entry name" value="Glycogen Phosphorylase B"/>
    <property type="match status" value="2"/>
</dbReference>
<evidence type="ECO:0008006" key="6">
    <source>
        <dbReference type="Google" id="ProtNLM"/>
    </source>
</evidence>
<keyword evidence="1" id="KW-0808">Transferase</keyword>
<evidence type="ECO:0000313" key="5">
    <source>
        <dbReference type="Proteomes" id="UP000228503"/>
    </source>
</evidence>
<evidence type="ECO:0000313" key="4">
    <source>
        <dbReference type="EMBL" id="PIZ61679.1"/>
    </source>
</evidence>
<feature type="domain" description="Glycosyl transferase family 1" evidence="2">
    <location>
        <begin position="167"/>
        <end position="312"/>
    </location>
</feature>
<dbReference type="GO" id="GO:0009103">
    <property type="term" value="P:lipopolysaccharide biosynthetic process"/>
    <property type="evidence" value="ECO:0007669"/>
    <property type="project" value="TreeGrafter"/>
</dbReference>
<evidence type="ECO:0000259" key="3">
    <source>
        <dbReference type="Pfam" id="PF13439"/>
    </source>
</evidence>
<accession>A0A2M7TV47</accession>
<evidence type="ECO:0000256" key="1">
    <source>
        <dbReference type="ARBA" id="ARBA00022679"/>
    </source>
</evidence>
<organism evidence="4 5">
    <name type="scientific">Candidatus Roizmanbacteria bacterium CG_4_10_14_0_2_um_filter_39_13</name>
    <dbReference type="NCBI Taxonomy" id="1974825"/>
    <lineage>
        <taxon>Bacteria</taxon>
        <taxon>Candidatus Roizmaniibacteriota</taxon>
    </lineage>
</organism>
<name>A0A2M7TV47_9BACT</name>